<keyword evidence="1 4" id="KW-0812">Transmembrane</keyword>
<dbReference type="OrthoDB" id="9810614at2"/>
<feature type="transmembrane region" description="Helical" evidence="4">
    <location>
        <begin position="265"/>
        <end position="283"/>
    </location>
</feature>
<name>A0A4S4ASH4_9RHOO</name>
<dbReference type="SUPFAM" id="SSF103473">
    <property type="entry name" value="MFS general substrate transporter"/>
    <property type="match status" value="1"/>
</dbReference>
<feature type="domain" description="Major facilitator superfamily (MFS) profile" evidence="5">
    <location>
        <begin position="2"/>
        <end position="378"/>
    </location>
</feature>
<protein>
    <submittedName>
        <fullName evidence="6">MFS transporter</fullName>
    </submittedName>
</protein>
<feature type="transmembrane region" description="Helical" evidence="4">
    <location>
        <begin position="73"/>
        <end position="92"/>
    </location>
</feature>
<keyword evidence="2 4" id="KW-1133">Transmembrane helix</keyword>
<evidence type="ECO:0000259" key="5">
    <source>
        <dbReference type="PROSITE" id="PS50850"/>
    </source>
</evidence>
<dbReference type="CDD" id="cd17477">
    <property type="entry name" value="MFS_YcaD_like"/>
    <property type="match status" value="1"/>
</dbReference>
<feature type="transmembrane region" description="Helical" evidence="4">
    <location>
        <begin position="131"/>
        <end position="150"/>
    </location>
</feature>
<dbReference type="PANTHER" id="PTHR23521:SF3">
    <property type="entry name" value="MFS TRANSPORTER"/>
    <property type="match status" value="1"/>
</dbReference>
<evidence type="ECO:0000313" key="7">
    <source>
        <dbReference type="Proteomes" id="UP000308430"/>
    </source>
</evidence>
<dbReference type="InterPro" id="IPR020846">
    <property type="entry name" value="MFS_dom"/>
</dbReference>
<evidence type="ECO:0000256" key="2">
    <source>
        <dbReference type="ARBA" id="ARBA00022989"/>
    </source>
</evidence>
<proteinExistence type="predicted"/>
<dbReference type="AlphaFoldDB" id="A0A4S4ASH4"/>
<dbReference type="InterPro" id="IPR036259">
    <property type="entry name" value="MFS_trans_sf"/>
</dbReference>
<dbReference type="InterPro" id="IPR011701">
    <property type="entry name" value="MFS"/>
</dbReference>
<feature type="transmembrane region" description="Helical" evidence="4">
    <location>
        <begin position="353"/>
        <end position="372"/>
    </location>
</feature>
<reference evidence="6 7" key="1">
    <citation type="submission" date="2019-04" db="EMBL/GenBank/DDBJ databases">
        <title>Azoarcus nasutitermitis sp. nov. isolated from termite nest.</title>
        <authorList>
            <person name="Lin S.-Y."/>
            <person name="Hameed A."/>
            <person name="Hsu Y.-H."/>
            <person name="Young C.-C."/>
        </authorList>
    </citation>
    <scope>NUCLEOTIDE SEQUENCE [LARGE SCALE GENOMIC DNA]</scope>
    <source>
        <strain evidence="6 7">CC-YHH838</strain>
    </source>
</reference>
<feature type="transmembrane region" description="Helical" evidence="4">
    <location>
        <begin position="156"/>
        <end position="178"/>
    </location>
</feature>
<dbReference type="Proteomes" id="UP000308430">
    <property type="component" value="Unassembled WGS sequence"/>
</dbReference>
<evidence type="ECO:0000256" key="1">
    <source>
        <dbReference type="ARBA" id="ARBA00022692"/>
    </source>
</evidence>
<evidence type="ECO:0000313" key="6">
    <source>
        <dbReference type="EMBL" id="THF62813.1"/>
    </source>
</evidence>
<dbReference type="PROSITE" id="PS50850">
    <property type="entry name" value="MFS"/>
    <property type="match status" value="1"/>
</dbReference>
<evidence type="ECO:0000256" key="4">
    <source>
        <dbReference type="SAM" id="Phobius"/>
    </source>
</evidence>
<dbReference type="PANTHER" id="PTHR23521">
    <property type="entry name" value="TRANSPORTER MFS SUPERFAMILY"/>
    <property type="match status" value="1"/>
</dbReference>
<feature type="transmembrane region" description="Helical" evidence="4">
    <location>
        <begin position="325"/>
        <end position="347"/>
    </location>
</feature>
<evidence type="ECO:0000256" key="3">
    <source>
        <dbReference type="ARBA" id="ARBA00023136"/>
    </source>
</evidence>
<comment type="caution">
    <text evidence="6">The sequence shown here is derived from an EMBL/GenBank/DDBJ whole genome shotgun (WGS) entry which is preliminary data.</text>
</comment>
<gene>
    <name evidence="6" type="ORF">E6C76_16195</name>
</gene>
<feature type="transmembrane region" description="Helical" evidence="4">
    <location>
        <begin position="235"/>
        <end position="253"/>
    </location>
</feature>
<organism evidence="6 7">
    <name type="scientific">Pseudothauera nasutitermitis</name>
    <dbReference type="NCBI Taxonomy" id="2565930"/>
    <lineage>
        <taxon>Bacteria</taxon>
        <taxon>Pseudomonadati</taxon>
        <taxon>Pseudomonadota</taxon>
        <taxon>Betaproteobacteria</taxon>
        <taxon>Rhodocyclales</taxon>
        <taxon>Zoogloeaceae</taxon>
        <taxon>Pseudothauera</taxon>
    </lineage>
</organism>
<dbReference type="Gene3D" id="1.20.1250.20">
    <property type="entry name" value="MFS general substrate transporter like domains"/>
    <property type="match status" value="2"/>
</dbReference>
<feature type="transmembrane region" description="Helical" evidence="4">
    <location>
        <begin position="289"/>
        <end position="313"/>
    </location>
</feature>
<accession>A0A4S4ASH4</accession>
<sequence length="419" mass="43404">MLPLLLPIGALLAGIALMLTGTGLLNTLLALRGSVEGFSDQTLGLIGSAYFVGFFAGTFVAPPLIRRMGHVRAFAFFGAATAACVLAHALLAEAWFWMLLRVITGIALVGFYTVIESWLNSQAPGERRGQIFAIYMAVNLFALAGAQQFLHLAAPAAFTLFAVAAISVMLALMPVMATRLPPPPLTDTPRLPIRRLWEAAPVAIGGALASGLAMGAFWGLGAVYAGRIGLPADGVATFISLTILAGALLQWPIGRLSDSMDRRYALALVAAVAAAGGVMMAILGNFGLAVLVGCAIFGAAAFAVYPVVVAHLIDHLHHDEILSGNAGLLLVHGAAAAVGPALAGVLMDWIGPAALPLYFAAMFAPAAAFALLQARRGADEIVDDPAQFMPMLRTSPTVLEMMNPPEAAPPEAPAATHAD</sequence>
<keyword evidence="3 4" id="KW-0472">Membrane</keyword>
<dbReference type="GO" id="GO:0022857">
    <property type="term" value="F:transmembrane transporter activity"/>
    <property type="evidence" value="ECO:0007669"/>
    <property type="project" value="InterPro"/>
</dbReference>
<keyword evidence="7" id="KW-1185">Reference proteome</keyword>
<dbReference type="InterPro" id="IPR047200">
    <property type="entry name" value="MFS_YcaD-like"/>
</dbReference>
<feature type="transmembrane region" description="Helical" evidence="4">
    <location>
        <begin position="42"/>
        <end position="61"/>
    </location>
</feature>
<dbReference type="EMBL" id="SSOC01000006">
    <property type="protein sequence ID" value="THF62813.1"/>
    <property type="molecule type" value="Genomic_DNA"/>
</dbReference>
<dbReference type="Pfam" id="PF07690">
    <property type="entry name" value="MFS_1"/>
    <property type="match status" value="1"/>
</dbReference>
<feature type="transmembrane region" description="Helical" evidence="4">
    <location>
        <begin position="199"/>
        <end position="223"/>
    </location>
</feature>
<dbReference type="RefSeq" id="WP_136349294.1">
    <property type="nucleotide sequence ID" value="NZ_SSOC01000006.1"/>
</dbReference>
<dbReference type="GO" id="GO:0005886">
    <property type="term" value="C:plasma membrane"/>
    <property type="evidence" value="ECO:0007669"/>
    <property type="project" value="TreeGrafter"/>
</dbReference>
<feature type="transmembrane region" description="Helical" evidence="4">
    <location>
        <begin position="98"/>
        <end position="119"/>
    </location>
</feature>